<feature type="transmembrane region" description="Helical" evidence="6">
    <location>
        <begin position="378"/>
        <end position="402"/>
    </location>
</feature>
<dbReference type="EMBL" id="JABBFZ010000006">
    <property type="protein sequence ID" value="NML31864.1"/>
    <property type="molecule type" value="Genomic_DNA"/>
</dbReference>
<evidence type="ECO:0000256" key="1">
    <source>
        <dbReference type="ARBA" id="ARBA00004141"/>
    </source>
</evidence>
<dbReference type="SUPFAM" id="SSF103473">
    <property type="entry name" value="MFS general substrate transporter"/>
    <property type="match status" value="1"/>
</dbReference>
<dbReference type="PROSITE" id="PS50850">
    <property type="entry name" value="MFS"/>
    <property type="match status" value="1"/>
</dbReference>
<evidence type="ECO:0000256" key="2">
    <source>
        <dbReference type="ARBA" id="ARBA00022692"/>
    </source>
</evidence>
<feature type="transmembrane region" description="Helical" evidence="6">
    <location>
        <begin position="29"/>
        <end position="46"/>
    </location>
</feature>
<comment type="caution">
    <text evidence="8">The sequence shown here is derived from an EMBL/GenBank/DDBJ whole genome shotgun (WGS) entry which is preliminary data.</text>
</comment>
<reference evidence="8 9" key="1">
    <citation type="submission" date="2020-04" db="EMBL/GenBank/DDBJ databases">
        <title>Paraburkholderia sp. G-4-1-8 isolated from soil.</title>
        <authorList>
            <person name="Dahal R.H."/>
        </authorList>
    </citation>
    <scope>NUCLEOTIDE SEQUENCE [LARGE SCALE GENOMIC DNA]</scope>
    <source>
        <strain evidence="8 9">G-4-1-8</strain>
    </source>
</reference>
<dbReference type="RefSeq" id="WP_169498114.1">
    <property type="nucleotide sequence ID" value="NZ_JABBFZ010000006.1"/>
</dbReference>
<sequence length="470" mass="48703">METLANDGVTHGTRGTQGRSVEGAATRRKAWGITAMLTLFMVFNFADKALLGLVARPAMAELGLSPFAFGFIGSSFFFLFSLSAIVVGFVADRMSSRWLVFALALIWAAVQFPILAGGGATALLVCRIILGAGEGPALPIALHATHSWFPAEDRALPSNLIAVGPTIGAAVAAPALSWIIASPALGWRWAFGLLGIAGLLWGIAWACIGKDGPYRNLHGASEGMAVASSATEKLATVPLRRVFGCRMWLIATLAGFACFWAQAAMTTWVPQYIGGVLGVPQTRVGLVYALPWAFGTLLLIALGFAGRRIMRGGGSARVAVAGLFGMSLLVSGVCLLGLPHASGVWALALTTVGWGAFLVFPMAPTAVAYAVNPGQRAAVISTMVGIASIGGVVSPAVFGWFVQRAGDALAAQGHSSPLQLAAGLGDAFTLTGLLLVGTGLAAVLWIRPEQTAAMLQQRTYAHRSSTSIAS</sequence>
<evidence type="ECO:0000313" key="9">
    <source>
        <dbReference type="Proteomes" id="UP000583127"/>
    </source>
</evidence>
<feature type="domain" description="Major facilitator superfamily (MFS) profile" evidence="7">
    <location>
        <begin position="33"/>
        <end position="450"/>
    </location>
</feature>
<keyword evidence="9" id="KW-1185">Reference proteome</keyword>
<proteinExistence type="predicted"/>
<dbReference type="PANTHER" id="PTHR11662:SF450">
    <property type="entry name" value="BLR1003 PROTEIN"/>
    <property type="match status" value="1"/>
</dbReference>
<protein>
    <submittedName>
        <fullName evidence="8">MFS transporter</fullName>
    </submittedName>
</protein>
<comment type="subcellular location">
    <subcellularLocation>
        <location evidence="1">Membrane</location>
        <topology evidence="1">Multi-pass membrane protein</topology>
    </subcellularLocation>
</comment>
<evidence type="ECO:0000259" key="7">
    <source>
        <dbReference type="PROSITE" id="PS50850"/>
    </source>
</evidence>
<feature type="transmembrane region" description="Helical" evidence="6">
    <location>
        <begin position="285"/>
        <end position="306"/>
    </location>
</feature>
<feature type="transmembrane region" description="Helical" evidence="6">
    <location>
        <begin position="66"/>
        <end position="91"/>
    </location>
</feature>
<keyword evidence="3 6" id="KW-1133">Transmembrane helix</keyword>
<dbReference type="InterPro" id="IPR036259">
    <property type="entry name" value="MFS_trans_sf"/>
</dbReference>
<dbReference type="GO" id="GO:0022857">
    <property type="term" value="F:transmembrane transporter activity"/>
    <property type="evidence" value="ECO:0007669"/>
    <property type="project" value="InterPro"/>
</dbReference>
<evidence type="ECO:0000256" key="4">
    <source>
        <dbReference type="ARBA" id="ARBA00023136"/>
    </source>
</evidence>
<evidence type="ECO:0000256" key="3">
    <source>
        <dbReference type="ARBA" id="ARBA00022989"/>
    </source>
</evidence>
<dbReference type="Gene3D" id="1.20.1250.20">
    <property type="entry name" value="MFS general substrate transporter like domains"/>
    <property type="match status" value="2"/>
</dbReference>
<feature type="transmembrane region" description="Helical" evidence="6">
    <location>
        <begin position="344"/>
        <end position="371"/>
    </location>
</feature>
<accession>A0A7X9X686</accession>
<name>A0A7X9X686_9BURK</name>
<feature type="transmembrane region" description="Helical" evidence="6">
    <location>
        <begin position="187"/>
        <end position="208"/>
    </location>
</feature>
<feature type="transmembrane region" description="Helical" evidence="6">
    <location>
        <begin position="98"/>
        <end position="116"/>
    </location>
</feature>
<evidence type="ECO:0000313" key="8">
    <source>
        <dbReference type="EMBL" id="NML31864.1"/>
    </source>
</evidence>
<feature type="transmembrane region" description="Helical" evidence="6">
    <location>
        <begin position="156"/>
        <end position="181"/>
    </location>
</feature>
<dbReference type="AlphaFoldDB" id="A0A7X9X686"/>
<dbReference type="Proteomes" id="UP000583127">
    <property type="component" value="Unassembled WGS sequence"/>
</dbReference>
<keyword evidence="4 6" id="KW-0472">Membrane</keyword>
<dbReference type="InterPro" id="IPR050382">
    <property type="entry name" value="MFS_Na/Anion_cotransporter"/>
</dbReference>
<gene>
    <name evidence="8" type="ORF">HHL14_13580</name>
</gene>
<feature type="region of interest" description="Disordered" evidence="5">
    <location>
        <begin position="1"/>
        <end position="21"/>
    </location>
</feature>
<feature type="transmembrane region" description="Helical" evidence="6">
    <location>
        <begin position="122"/>
        <end position="144"/>
    </location>
</feature>
<feature type="transmembrane region" description="Helical" evidence="6">
    <location>
        <begin position="318"/>
        <end position="338"/>
    </location>
</feature>
<dbReference type="InterPro" id="IPR020846">
    <property type="entry name" value="MFS_dom"/>
</dbReference>
<dbReference type="GO" id="GO:0016020">
    <property type="term" value="C:membrane"/>
    <property type="evidence" value="ECO:0007669"/>
    <property type="project" value="UniProtKB-SubCell"/>
</dbReference>
<feature type="transmembrane region" description="Helical" evidence="6">
    <location>
        <begin position="247"/>
        <end position="265"/>
    </location>
</feature>
<organism evidence="8 9">
    <name type="scientific">Paraburkholderia antibiotica</name>
    <dbReference type="NCBI Taxonomy" id="2728839"/>
    <lineage>
        <taxon>Bacteria</taxon>
        <taxon>Pseudomonadati</taxon>
        <taxon>Pseudomonadota</taxon>
        <taxon>Betaproteobacteria</taxon>
        <taxon>Burkholderiales</taxon>
        <taxon>Burkholderiaceae</taxon>
        <taxon>Paraburkholderia</taxon>
    </lineage>
</organism>
<evidence type="ECO:0000256" key="6">
    <source>
        <dbReference type="SAM" id="Phobius"/>
    </source>
</evidence>
<dbReference type="InterPro" id="IPR011701">
    <property type="entry name" value="MFS"/>
</dbReference>
<dbReference type="Pfam" id="PF07690">
    <property type="entry name" value="MFS_1"/>
    <property type="match status" value="1"/>
</dbReference>
<evidence type="ECO:0000256" key="5">
    <source>
        <dbReference type="SAM" id="MobiDB-lite"/>
    </source>
</evidence>
<dbReference type="PANTHER" id="PTHR11662">
    <property type="entry name" value="SOLUTE CARRIER FAMILY 17"/>
    <property type="match status" value="1"/>
</dbReference>
<feature type="transmembrane region" description="Helical" evidence="6">
    <location>
        <begin position="422"/>
        <end position="446"/>
    </location>
</feature>
<keyword evidence="2 6" id="KW-0812">Transmembrane</keyword>